<comment type="caution">
    <text evidence="1">The sequence shown here is derived from an EMBL/GenBank/DDBJ whole genome shotgun (WGS) entry which is preliminary data.</text>
</comment>
<proteinExistence type="predicted"/>
<feature type="non-terminal residue" evidence="1">
    <location>
        <position position="265"/>
    </location>
</feature>
<dbReference type="AlphaFoldDB" id="A0A699HW75"/>
<evidence type="ECO:0000313" key="1">
    <source>
        <dbReference type="EMBL" id="GEY74296.1"/>
    </source>
</evidence>
<evidence type="ECO:0008006" key="2">
    <source>
        <dbReference type="Google" id="ProtNLM"/>
    </source>
</evidence>
<protein>
    <recommendedName>
        <fullName evidence="2">Replication protein A 70 kDa DNA-binding subunit B</fullName>
    </recommendedName>
</protein>
<sequence length="265" mass="30172">MAIVTRAVMRRFTTLLSRDVGSDGVARFCDAITPSNLLRVLHVGYRDAIAIIGDIGAYKESDNRGQQQYKKNEITRRAIDILNLDGNNIEFLMWNEIAFNFNMHLYEALSKPVLTVVSSCRTPVGGHSNNSLLYKPNISSTEDAIVDEPFQQNPHSYLVYKRGNANKHQYKKPWHYMTCSDCIIKVTIDGLVLMCRDHGPHQTPSYRCSELLQQLDDKDPYHFPPLITTLVGKQLSLNSISILPAKWTDDFLVRLFKANNLPQCR</sequence>
<name>A0A699HW75_TANCI</name>
<reference evidence="1" key="1">
    <citation type="journal article" date="2019" name="Sci. Rep.">
        <title>Draft genome of Tanacetum cinerariifolium, the natural source of mosquito coil.</title>
        <authorList>
            <person name="Yamashiro T."/>
            <person name="Shiraishi A."/>
            <person name="Satake H."/>
            <person name="Nakayama K."/>
        </authorList>
    </citation>
    <scope>NUCLEOTIDE SEQUENCE</scope>
</reference>
<gene>
    <name evidence="1" type="ORF">Tci_446270</name>
</gene>
<organism evidence="1">
    <name type="scientific">Tanacetum cinerariifolium</name>
    <name type="common">Dalmatian daisy</name>
    <name type="synonym">Chrysanthemum cinerariifolium</name>
    <dbReference type="NCBI Taxonomy" id="118510"/>
    <lineage>
        <taxon>Eukaryota</taxon>
        <taxon>Viridiplantae</taxon>
        <taxon>Streptophyta</taxon>
        <taxon>Embryophyta</taxon>
        <taxon>Tracheophyta</taxon>
        <taxon>Spermatophyta</taxon>
        <taxon>Magnoliopsida</taxon>
        <taxon>eudicotyledons</taxon>
        <taxon>Gunneridae</taxon>
        <taxon>Pentapetalae</taxon>
        <taxon>asterids</taxon>
        <taxon>campanulids</taxon>
        <taxon>Asterales</taxon>
        <taxon>Asteraceae</taxon>
        <taxon>Asteroideae</taxon>
        <taxon>Anthemideae</taxon>
        <taxon>Anthemidinae</taxon>
        <taxon>Tanacetum</taxon>
    </lineage>
</organism>
<dbReference type="EMBL" id="BKCJ010205428">
    <property type="protein sequence ID" value="GEY74296.1"/>
    <property type="molecule type" value="Genomic_DNA"/>
</dbReference>
<accession>A0A699HW75</accession>